<proteinExistence type="predicted"/>
<reference evidence="2 3" key="1">
    <citation type="submission" date="2020-10" db="EMBL/GenBank/DDBJ databases">
        <title>Complete genome sequence of Paludibaculum fermentans P105T, a facultatively anaerobic acidobacterium capable of dissimilatory Fe(III) reduction.</title>
        <authorList>
            <person name="Dedysh S.N."/>
            <person name="Beletsky A.V."/>
            <person name="Kulichevskaya I.S."/>
            <person name="Mardanov A.V."/>
            <person name="Ravin N.V."/>
        </authorList>
    </citation>
    <scope>NUCLEOTIDE SEQUENCE [LARGE SCALE GENOMIC DNA]</scope>
    <source>
        <strain evidence="2 3">P105</strain>
    </source>
</reference>
<dbReference type="InterPro" id="IPR038461">
    <property type="entry name" value="Schlafen_AlbA_2_dom_sf"/>
</dbReference>
<dbReference type="InterPro" id="IPR007421">
    <property type="entry name" value="Schlafen_AlbA_2_dom"/>
</dbReference>
<keyword evidence="2" id="KW-0067">ATP-binding</keyword>
<protein>
    <submittedName>
        <fullName evidence="2">ATP-binding protein</fullName>
    </submittedName>
</protein>
<dbReference type="EMBL" id="CP063849">
    <property type="protein sequence ID" value="QOY87862.1"/>
    <property type="molecule type" value="Genomic_DNA"/>
</dbReference>
<dbReference type="GO" id="GO:0005524">
    <property type="term" value="F:ATP binding"/>
    <property type="evidence" value="ECO:0007669"/>
    <property type="project" value="UniProtKB-KW"/>
</dbReference>
<dbReference type="AlphaFoldDB" id="A0A7S7SJA3"/>
<dbReference type="RefSeq" id="WP_194449529.1">
    <property type="nucleotide sequence ID" value="NZ_CP063849.1"/>
</dbReference>
<evidence type="ECO:0000313" key="3">
    <source>
        <dbReference type="Proteomes" id="UP000593892"/>
    </source>
</evidence>
<sequence>MMNTLTIDNLIELVTKAPEQAVFDWKTDFVLPNDDEKRGEIIKDLDALANAITSSYGFVIYGVDPRRPDPVVGITASYDDAKLQQLAKGKIDPLPEFLYYELLYGAKTVGVLQVKATRQRPHIIKVDLGKVRKGQILIRRGSSTEGVTPADLWEMYYGQSSGHFPKVLQYMEAHAKARQADADYLGRLQAGADSALRDMEVIAGVPRGSLGGKW</sequence>
<keyword evidence="2" id="KW-0547">Nucleotide-binding</keyword>
<evidence type="ECO:0000259" key="1">
    <source>
        <dbReference type="Pfam" id="PF04326"/>
    </source>
</evidence>
<organism evidence="2 3">
    <name type="scientific">Paludibaculum fermentans</name>
    <dbReference type="NCBI Taxonomy" id="1473598"/>
    <lineage>
        <taxon>Bacteria</taxon>
        <taxon>Pseudomonadati</taxon>
        <taxon>Acidobacteriota</taxon>
        <taxon>Terriglobia</taxon>
        <taxon>Bryobacterales</taxon>
        <taxon>Bryobacteraceae</taxon>
        <taxon>Paludibaculum</taxon>
    </lineage>
</organism>
<keyword evidence="3" id="KW-1185">Reference proteome</keyword>
<dbReference type="Gene3D" id="3.30.950.30">
    <property type="entry name" value="Schlafen, AAA domain"/>
    <property type="match status" value="1"/>
</dbReference>
<evidence type="ECO:0000313" key="2">
    <source>
        <dbReference type="EMBL" id="QOY87862.1"/>
    </source>
</evidence>
<name>A0A7S7SJA3_PALFE</name>
<dbReference type="Proteomes" id="UP000593892">
    <property type="component" value="Chromosome"/>
</dbReference>
<dbReference type="KEGG" id="pfer:IRI77_34855"/>
<dbReference type="Pfam" id="PF04326">
    <property type="entry name" value="SLFN_AlbA_2"/>
    <property type="match status" value="1"/>
</dbReference>
<feature type="domain" description="Schlafen AlbA-2" evidence="1">
    <location>
        <begin position="20"/>
        <end position="146"/>
    </location>
</feature>
<gene>
    <name evidence="2" type="ORF">IRI77_34855</name>
</gene>
<accession>A0A7S7SJA3</accession>